<dbReference type="CDD" id="cd00613">
    <property type="entry name" value="GDC-P"/>
    <property type="match status" value="1"/>
</dbReference>
<dbReference type="InterPro" id="IPR020581">
    <property type="entry name" value="GDC_P"/>
</dbReference>
<dbReference type="RefSeq" id="XP_069210288.1">
    <property type="nucleotide sequence ID" value="XM_069352870.1"/>
</dbReference>
<evidence type="ECO:0000256" key="4">
    <source>
        <dbReference type="ARBA" id="ARBA00023002"/>
    </source>
</evidence>
<keyword evidence="6" id="KW-0496">Mitochondrion</keyword>
<dbReference type="GeneID" id="95985395"/>
<dbReference type="PANTHER" id="PTHR11773">
    <property type="entry name" value="GLYCINE DEHYDROGENASE, DECARBOXYLATING"/>
    <property type="match status" value="1"/>
</dbReference>
<keyword evidence="7" id="KW-0175">Coiled coil</keyword>
<feature type="region of interest" description="Disordered" evidence="8">
    <location>
        <begin position="24"/>
        <end position="74"/>
    </location>
</feature>
<comment type="catalytic activity">
    <reaction evidence="5 6">
        <text>N(6)-[(R)-lipoyl]-L-lysyl-[glycine-cleavage complex H protein] + glycine + H(+) = N(6)-[(R)-S(8)-aminomethyldihydrolipoyl]-L-lysyl-[glycine-cleavage complex H protein] + CO2</text>
        <dbReference type="Rhea" id="RHEA:24304"/>
        <dbReference type="Rhea" id="RHEA-COMP:10494"/>
        <dbReference type="Rhea" id="RHEA-COMP:10495"/>
        <dbReference type="ChEBI" id="CHEBI:15378"/>
        <dbReference type="ChEBI" id="CHEBI:16526"/>
        <dbReference type="ChEBI" id="CHEBI:57305"/>
        <dbReference type="ChEBI" id="CHEBI:83099"/>
        <dbReference type="ChEBI" id="CHEBI:83143"/>
        <dbReference type="EC" id="1.4.4.2"/>
    </reaction>
</comment>
<evidence type="ECO:0000256" key="5">
    <source>
        <dbReference type="ARBA" id="ARBA00049026"/>
    </source>
</evidence>
<name>A0ABR3Q6I4_9TREE</name>
<dbReference type="Pfam" id="PF21478">
    <property type="entry name" value="GcvP2_C"/>
    <property type="match status" value="1"/>
</dbReference>
<dbReference type="EC" id="1.4.4.2" evidence="6"/>
<dbReference type="PANTHER" id="PTHR11773:SF1">
    <property type="entry name" value="GLYCINE DEHYDROGENASE (DECARBOXYLATING), MITOCHONDRIAL"/>
    <property type="match status" value="1"/>
</dbReference>
<comment type="subunit">
    <text evidence="6">The glycine cleavage system is composed of four proteins: P, T, L and H.</text>
</comment>
<dbReference type="GO" id="GO:0004375">
    <property type="term" value="F:glycine dehydrogenase (decarboxylating) activity"/>
    <property type="evidence" value="ECO:0007669"/>
    <property type="project" value="UniProtKB-EC"/>
</dbReference>
<comment type="function">
    <text evidence="6">The glycine cleavage system catalyzes the degradation of glycine.</text>
</comment>
<evidence type="ECO:0000256" key="1">
    <source>
        <dbReference type="ARBA" id="ARBA00001933"/>
    </source>
</evidence>
<dbReference type="Gene3D" id="3.40.640.10">
    <property type="entry name" value="Type I PLP-dependent aspartate aminotransferase-like (Major domain)"/>
    <property type="match status" value="2"/>
</dbReference>
<reference evidence="11 12" key="1">
    <citation type="submission" date="2023-08" db="EMBL/GenBank/DDBJ databases">
        <title>Annotated Genome Sequence of Vanrija albida AlHP1.</title>
        <authorList>
            <person name="Herzog R."/>
        </authorList>
    </citation>
    <scope>NUCLEOTIDE SEQUENCE [LARGE SCALE GENOMIC DNA]</scope>
    <source>
        <strain evidence="11 12">AlHP1</strain>
    </source>
</reference>
<comment type="cofactor">
    <cofactor evidence="1 6">
        <name>pyridoxal 5'-phosphate</name>
        <dbReference type="ChEBI" id="CHEBI:597326"/>
    </cofactor>
</comment>
<comment type="similarity">
    <text evidence="2 6">Belongs to the GcvP family.</text>
</comment>
<dbReference type="InterPro" id="IPR015424">
    <property type="entry name" value="PyrdxlP-dep_Trfase"/>
</dbReference>
<evidence type="ECO:0000256" key="8">
    <source>
        <dbReference type="SAM" id="MobiDB-lite"/>
    </source>
</evidence>
<keyword evidence="6" id="KW-0809">Transit peptide</keyword>
<comment type="caution">
    <text evidence="11">The sequence shown here is derived from an EMBL/GenBank/DDBJ whole genome shotgun (WGS) entry which is preliminary data.</text>
</comment>
<evidence type="ECO:0000256" key="7">
    <source>
        <dbReference type="SAM" id="Coils"/>
    </source>
</evidence>
<sequence>MSLAVLSRRALRAPALRTRALHLSAVRANPHPTRPVAHSTTATQPHPNPPSKSYSPSTSSIFTPLDTFTPRHVGPRERDVEDMLATLGYKTLDDFVASTIPQGVRTKEFDSTDIEPYSELELRRRVEEIAGLNKPLKSYIGMGYHNAIVPPVVQRNVFENPGWYTAYTPYSPEQSQGRLESLINFQTVAIQLTGLPIANASLLDEATAAAEAMAMCVAGVPKNKFSKGKNVFLVSPTVAPQTIAVLGTRATGFGVDLKIAESNEGFAAEVDKLGDKLIGTLVQYPDVNGEIGDWAEVAQKVKANDAKVVVASDLLALTMLKPPGEWGADIVLGNSQRFGVPLGYGGPHAAFFAVSDELKRKLPGRIVGLSKDTSGAPAYRLALQTREQHIRREKATSNVCTAQALLANMAAMYAVYHGPEGLRKIAGKVHGLTRVLSEALGKLGFTTVNKTFFDTLTLDVSTAGVTAADVHKAAVAAGINFRQIDDKTVGITLDESVGPLDLTDITNVFYRVKGQAEIDPSVLDELSRGLSLNAEAASTLPIAGNLARTTPFLTQPVFNKHHSESDMLRYMMHLQQKDYSLVHGMIPLGSCTMKLNSTSSMVPLSWKEFGGVHPFAPVDQAQGYATMLTELERDLSLVTGYDATSVQPNSGASGEYAGLKVIQAYHESNGQGHRDVCLIPLSAHGTNPASAAMIGYKVVPVKALDDGSLDLADLKAKAEKHKDNLAAFMVTYPSTFGVFEEGIEEANKIVHDNGGQVYVDGANCNALIGLTSPGHVGGDVSHTNLHKTFSIPHGGGGPGVGPISVKKHLAPFLPGHPLVKTGGEKAVTAVSAAPFGSASINLISWAYIKMLGGVGLTDSSKIALLNANYIAERLRPYYNIRFHNKNGRVAHELLIDLAEFEKTAGLRVPDFSKRLQDYSFHPPTAQWPISTCWLIEPTESEPKHELDRFINALIEIRKEADEIVAGTQSKENNVFKNAPHPLHVITAGEWDKPYSREKAAFPVPSLKASKFWPTVGRVDDAAGDLNLICECGSVDDYA</sequence>
<gene>
    <name evidence="11" type="primary">GCV2</name>
    <name evidence="11" type="ORF">Q8F55_004352</name>
</gene>
<dbReference type="Proteomes" id="UP001565368">
    <property type="component" value="Unassembled WGS sequence"/>
</dbReference>
<dbReference type="InterPro" id="IPR015421">
    <property type="entry name" value="PyrdxlP-dep_Trfase_major"/>
</dbReference>
<protein>
    <recommendedName>
        <fullName evidence="6">Glycine cleavage system P protein</fullName>
        <ecNumber evidence="6">1.4.4.2</ecNumber>
    </recommendedName>
</protein>
<evidence type="ECO:0000256" key="3">
    <source>
        <dbReference type="ARBA" id="ARBA00022898"/>
    </source>
</evidence>
<evidence type="ECO:0000256" key="6">
    <source>
        <dbReference type="RuleBase" id="RU364056"/>
    </source>
</evidence>
<dbReference type="InterPro" id="IPR049316">
    <property type="entry name" value="GDC-P_C"/>
</dbReference>
<dbReference type="InterPro" id="IPR015422">
    <property type="entry name" value="PyrdxlP-dep_Trfase_small"/>
</dbReference>
<dbReference type="Pfam" id="PF02347">
    <property type="entry name" value="GDC-P"/>
    <property type="match status" value="2"/>
</dbReference>
<keyword evidence="3 6" id="KW-0663">Pyridoxal phosphate</keyword>
<evidence type="ECO:0000313" key="11">
    <source>
        <dbReference type="EMBL" id="KAL1410344.1"/>
    </source>
</evidence>
<feature type="domain" description="Glycine cleavage system P-protein N-terminal" evidence="9">
    <location>
        <begin position="71"/>
        <end position="509"/>
    </location>
</feature>
<dbReference type="NCBIfam" id="TIGR00461">
    <property type="entry name" value="gcvP"/>
    <property type="match status" value="1"/>
</dbReference>
<comment type="subcellular location">
    <subcellularLocation>
        <location evidence="6">Mitochondrion</location>
    </subcellularLocation>
</comment>
<evidence type="ECO:0000259" key="10">
    <source>
        <dbReference type="Pfam" id="PF21478"/>
    </source>
</evidence>
<accession>A0ABR3Q6I4</accession>
<dbReference type="SUPFAM" id="SSF53383">
    <property type="entry name" value="PLP-dependent transferases"/>
    <property type="match status" value="2"/>
</dbReference>
<keyword evidence="4 6" id="KW-0560">Oxidoreductase</keyword>
<evidence type="ECO:0000313" key="12">
    <source>
        <dbReference type="Proteomes" id="UP001565368"/>
    </source>
</evidence>
<dbReference type="EMBL" id="JBBXJM010000003">
    <property type="protein sequence ID" value="KAL1410344.1"/>
    <property type="molecule type" value="Genomic_DNA"/>
</dbReference>
<feature type="domain" description="Glycine cleavage system P-protein N-terminal" evidence="9">
    <location>
        <begin position="713"/>
        <end position="816"/>
    </location>
</feature>
<organism evidence="11 12">
    <name type="scientific">Vanrija albida</name>
    <dbReference type="NCBI Taxonomy" id="181172"/>
    <lineage>
        <taxon>Eukaryota</taxon>
        <taxon>Fungi</taxon>
        <taxon>Dikarya</taxon>
        <taxon>Basidiomycota</taxon>
        <taxon>Agaricomycotina</taxon>
        <taxon>Tremellomycetes</taxon>
        <taxon>Trichosporonales</taxon>
        <taxon>Trichosporonaceae</taxon>
        <taxon>Vanrija</taxon>
    </lineage>
</organism>
<feature type="coiled-coil region" evidence="7">
    <location>
        <begin position="704"/>
        <end position="731"/>
    </location>
</feature>
<dbReference type="InterPro" id="IPR003437">
    <property type="entry name" value="GcvP"/>
</dbReference>
<dbReference type="Gene3D" id="3.90.1150.10">
    <property type="entry name" value="Aspartate Aminotransferase, domain 1"/>
    <property type="match status" value="2"/>
</dbReference>
<evidence type="ECO:0000259" key="9">
    <source>
        <dbReference type="Pfam" id="PF02347"/>
    </source>
</evidence>
<proteinExistence type="inferred from homology"/>
<feature type="domain" description="Glycine dehydrogenase C-terminal" evidence="10">
    <location>
        <begin position="860"/>
        <end position="980"/>
    </location>
</feature>
<feature type="compositionally biased region" description="Low complexity" evidence="8">
    <location>
        <begin position="51"/>
        <end position="64"/>
    </location>
</feature>
<keyword evidence="12" id="KW-1185">Reference proteome</keyword>
<evidence type="ECO:0000256" key="2">
    <source>
        <dbReference type="ARBA" id="ARBA00010756"/>
    </source>
</evidence>
<dbReference type="InterPro" id="IPR049315">
    <property type="entry name" value="GDC-P_N"/>
</dbReference>